<name>A0ABY6SNB8_PODCO</name>
<organism evidence="2 3">
    <name type="scientific">Podospora comata</name>
    <dbReference type="NCBI Taxonomy" id="48703"/>
    <lineage>
        <taxon>Eukaryota</taxon>
        <taxon>Fungi</taxon>
        <taxon>Dikarya</taxon>
        <taxon>Ascomycota</taxon>
        <taxon>Pezizomycotina</taxon>
        <taxon>Sordariomycetes</taxon>
        <taxon>Sordariomycetidae</taxon>
        <taxon>Sordariales</taxon>
        <taxon>Podosporaceae</taxon>
        <taxon>Podospora</taxon>
    </lineage>
</organism>
<dbReference type="InterPro" id="IPR027434">
    <property type="entry name" value="Homing_endonucl"/>
</dbReference>
<dbReference type="Proteomes" id="UP000280685">
    <property type="component" value="Mitochondrion MT"/>
</dbReference>
<feature type="domain" description="Homing endonuclease LAGLIDADG" evidence="1">
    <location>
        <begin position="231"/>
        <end position="323"/>
    </location>
</feature>
<dbReference type="Pfam" id="PF00961">
    <property type="entry name" value="LAGLIDADG_1"/>
    <property type="match status" value="2"/>
</dbReference>
<accession>A0ABY6SNB8</accession>
<geneLocation type="mitochondrion" evidence="2"/>
<feature type="domain" description="Homing endonuclease LAGLIDADG" evidence="1">
    <location>
        <begin position="66"/>
        <end position="168"/>
    </location>
</feature>
<dbReference type="InterPro" id="IPR004860">
    <property type="entry name" value="LAGLIDADG_dom"/>
</dbReference>
<evidence type="ECO:0000313" key="3">
    <source>
        <dbReference type="Proteomes" id="UP000280685"/>
    </source>
</evidence>
<reference evidence="2" key="1">
    <citation type="submission" date="2018-02" db="EMBL/GenBank/DDBJ databases">
        <authorList>
            <person name="Silar P."/>
        </authorList>
    </citation>
    <scope>NUCLEOTIDE SEQUENCE [LARGE SCALE GENOMIC DNA]</scope>
    <source>
        <strain evidence="2">T</strain>
    </source>
</reference>
<dbReference type="EMBL" id="LR026971">
    <property type="protein sequence ID" value="VBB87383.1"/>
    <property type="molecule type" value="Genomic_DNA"/>
</dbReference>
<keyword evidence="3" id="KW-1185">Reference proteome</keyword>
<evidence type="ECO:0000259" key="1">
    <source>
        <dbReference type="Pfam" id="PF00961"/>
    </source>
</evidence>
<dbReference type="InterPro" id="IPR051289">
    <property type="entry name" value="LAGLIDADG_Endonuclease"/>
</dbReference>
<protein>
    <submittedName>
        <fullName evidence="2">Dod ND4L i1 grp IC protein</fullName>
    </submittedName>
</protein>
<dbReference type="Gene3D" id="3.10.28.10">
    <property type="entry name" value="Homing endonucleases"/>
    <property type="match status" value="2"/>
</dbReference>
<dbReference type="PANTHER" id="PTHR36181">
    <property type="entry name" value="INTRON-ENCODED ENDONUCLEASE AI3-RELATED"/>
    <property type="match status" value="1"/>
</dbReference>
<dbReference type="PANTHER" id="PTHR36181:SF3">
    <property type="entry name" value="INTRON-ENCODED DNA ENDONUCLEASE AI5 BETA"/>
    <property type="match status" value="1"/>
</dbReference>
<keyword evidence="2" id="KW-0496">Mitochondrion</keyword>
<evidence type="ECO:0000313" key="2">
    <source>
        <dbReference type="EMBL" id="VBB87383.1"/>
    </source>
</evidence>
<sequence length="357" mass="41279">MNFPDKNPRSNYSYSRRSLNLLPAISRRSRNLIQSRNYSSLSSRTSAVCSARSEGERKIVLNPSFISGFSDAEGSFVVTILNNPRYKIGWNVQARFKIKLHEKDRALLLLIQNYFDNVGYISKINDRSTVEFRVSDITSLNNIIIPHFEKYTLITNKYKDFIIFKQIVSLMSENKHTTLEGLKEILEYRASLNWGLSKNLKESFPSIVPVKRVEIEDNILSNLRLRPNWVAGFSAGESNFFITISGNKVWLRFSIAQDSRDILLLKSLVEFFNCGYIAQYKNRKVCEFIVTKINDIIIYIIPFFEKYKIEGSKYKDYVNFKEAAILIKNKEHLGGAEKGSSRLNKIIELKNSMNKND</sequence>
<dbReference type="SUPFAM" id="SSF55608">
    <property type="entry name" value="Homing endonucleases"/>
    <property type="match status" value="2"/>
</dbReference>
<proteinExistence type="predicted"/>
<gene>
    <name evidence="2" type="ORF">PAMITO_ORF348</name>
</gene>